<dbReference type="GO" id="GO:0030150">
    <property type="term" value="P:protein import into mitochondrial matrix"/>
    <property type="evidence" value="ECO:0007669"/>
    <property type="project" value="InterPro"/>
</dbReference>
<comment type="subcellular location">
    <subcellularLocation>
        <location evidence="1">Mitochondrion inner membrane</location>
        <topology evidence="1">Peripheral membrane protein</topology>
        <orientation evidence="1">Matrix side</orientation>
    </subcellularLocation>
</comment>
<evidence type="ECO:0000313" key="9">
    <source>
        <dbReference type="EMBL" id="VEN45140.1"/>
    </source>
</evidence>
<dbReference type="FunFam" id="1.10.287.110:FF:000006">
    <property type="entry name" value="Import inner membrane translocase subunit TIM16"/>
    <property type="match status" value="1"/>
</dbReference>
<reference evidence="9 10" key="1">
    <citation type="submission" date="2019-01" db="EMBL/GenBank/DDBJ databases">
        <authorList>
            <person name="Sayadi A."/>
        </authorList>
    </citation>
    <scope>NUCLEOTIDE SEQUENCE [LARGE SCALE GENOMIC DNA]</scope>
</reference>
<dbReference type="PANTHER" id="PTHR12388">
    <property type="entry name" value="MITOCHONDRIA ASSOCIATED GRANULOCYTE MACROPHAGE CSF SIGNALING MOLECULE"/>
    <property type="match status" value="1"/>
</dbReference>
<dbReference type="PANTHER" id="PTHR12388:SF0">
    <property type="entry name" value="MITOCHONDRIAL IMPORT INNER MEMBRANE TRANSLOCASE SUBUNIT TIM16"/>
    <property type="match status" value="1"/>
</dbReference>
<evidence type="ECO:0000256" key="4">
    <source>
        <dbReference type="ARBA" id="ARBA00022792"/>
    </source>
</evidence>
<keyword evidence="8" id="KW-0472">Membrane</keyword>
<keyword evidence="10" id="KW-1185">Reference proteome</keyword>
<evidence type="ECO:0000256" key="5">
    <source>
        <dbReference type="ARBA" id="ARBA00022927"/>
    </source>
</evidence>
<keyword evidence="6" id="KW-0811">Translocation</keyword>
<evidence type="ECO:0000256" key="6">
    <source>
        <dbReference type="ARBA" id="ARBA00023010"/>
    </source>
</evidence>
<dbReference type="GO" id="GO:0005744">
    <property type="term" value="C:TIM23 mitochondrial import inner membrane translocase complex"/>
    <property type="evidence" value="ECO:0007669"/>
    <property type="project" value="InterPro"/>
</dbReference>
<dbReference type="EMBL" id="CAACVG010007383">
    <property type="protein sequence ID" value="VEN45140.1"/>
    <property type="molecule type" value="Genomic_DNA"/>
</dbReference>
<evidence type="ECO:0000256" key="8">
    <source>
        <dbReference type="ARBA" id="ARBA00023136"/>
    </source>
</evidence>
<evidence type="ECO:0000256" key="7">
    <source>
        <dbReference type="ARBA" id="ARBA00023128"/>
    </source>
</evidence>
<protein>
    <recommendedName>
        <fullName evidence="11">Mitochondrial import inner membrane translocase subunit TIM16</fullName>
    </recommendedName>
</protein>
<keyword evidence="4" id="KW-0999">Mitochondrion inner membrane</keyword>
<dbReference type="AlphaFoldDB" id="A0A653CDK3"/>
<evidence type="ECO:0008006" key="11">
    <source>
        <dbReference type="Google" id="ProtNLM"/>
    </source>
</evidence>
<dbReference type="OrthoDB" id="10262892at2759"/>
<keyword evidence="3" id="KW-0813">Transport</keyword>
<name>A0A653CDK3_CALMS</name>
<dbReference type="InterPro" id="IPR036869">
    <property type="entry name" value="J_dom_sf"/>
</dbReference>
<accession>A0A653CDK3</accession>
<evidence type="ECO:0000313" key="10">
    <source>
        <dbReference type="Proteomes" id="UP000410492"/>
    </source>
</evidence>
<dbReference type="Pfam" id="PF03656">
    <property type="entry name" value="Pam16"/>
    <property type="match status" value="1"/>
</dbReference>
<evidence type="ECO:0000256" key="1">
    <source>
        <dbReference type="ARBA" id="ARBA00004443"/>
    </source>
</evidence>
<comment type="similarity">
    <text evidence="2">Belongs to the TIM16/PAM16 family.</text>
</comment>
<evidence type="ECO:0000256" key="2">
    <source>
        <dbReference type="ARBA" id="ARBA00008817"/>
    </source>
</evidence>
<dbReference type="Gene3D" id="1.10.287.110">
    <property type="entry name" value="DnaJ domain"/>
    <property type="match status" value="1"/>
</dbReference>
<keyword evidence="5" id="KW-0653">Protein transport</keyword>
<keyword evidence="7" id="KW-0496">Mitochondrion</keyword>
<sequence length="128" mass="15111">MVKHLSKIFYNGFKIFLRSLNKSIQEEIQLSQEAAKIRYSEQMPERTREPLQMSLEEAKLILNVEKLCPKEIEERYQYLFNANSKEQAGSLYLQFKVVRAKQRLDIELNKDALIEAELSMKQNNKNLS</sequence>
<organism evidence="9 10">
    <name type="scientific">Callosobruchus maculatus</name>
    <name type="common">Southern cowpea weevil</name>
    <name type="synonym">Pulse bruchid</name>
    <dbReference type="NCBI Taxonomy" id="64391"/>
    <lineage>
        <taxon>Eukaryota</taxon>
        <taxon>Metazoa</taxon>
        <taxon>Ecdysozoa</taxon>
        <taxon>Arthropoda</taxon>
        <taxon>Hexapoda</taxon>
        <taxon>Insecta</taxon>
        <taxon>Pterygota</taxon>
        <taxon>Neoptera</taxon>
        <taxon>Endopterygota</taxon>
        <taxon>Coleoptera</taxon>
        <taxon>Polyphaga</taxon>
        <taxon>Cucujiformia</taxon>
        <taxon>Chrysomeloidea</taxon>
        <taxon>Chrysomelidae</taxon>
        <taxon>Bruchinae</taxon>
        <taxon>Bruchini</taxon>
        <taxon>Callosobruchus</taxon>
    </lineage>
</organism>
<proteinExistence type="inferred from homology"/>
<dbReference type="Proteomes" id="UP000410492">
    <property type="component" value="Unassembled WGS sequence"/>
</dbReference>
<evidence type="ECO:0000256" key="3">
    <source>
        <dbReference type="ARBA" id="ARBA00022448"/>
    </source>
</evidence>
<dbReference type="InterPro" id="IPR005341">
    <property type="entry name" value="Tim16"/>
</dbReference>
<gene>
    <name evidence="9" type="ORF">CALMAC_LOCUS7693</name>
</gene>